<dbReference type="RefSeq" id="WP_011791374.1">
    <property type="nucleotide sequence ID" value="NC_008751.1"/>
</dbReference>
<dbReference type="HOGENOM" id="CLU_067890_2_2_7"/>
<dbReference type="SUPFAM" id="SSF50475">
    <property type="entry name" value="FMN-binding split barrel"/>
    <property type="match status" value="1"/>
</dbReference>
<dbReference type="EMBL" id="CP000527">
    <property type="protein sequence ID" value="ABM27102.1"/>
    <property type="molecule type" value="Genomic_DNA"/>
</dbReference>
<dbReference type="Pfam" id="PF12900">
    <property type="entry name" value="Pyridox_ox_2"/>
    <property type="match status" value="1"/>
</dbReference>
<dbReference type="KEGG" id="dvl:Dvul_0078"/>
<gene>
    <name evidence="1" type="ordered locus">Dvul_0078</name>
</gene>
<dbReference type="InterPro" id="IPR012349">
    <property type="entry name" value="Split_barrel_FMN-bd"/>
</dbReference>
<dbReference type="PANTHER" id="PTHR34071:SF2">
    <property type="entry name" value="FLAVIN-NUCLEOTIDE-BINDING PROTEIN"/>
    <property type="match status" value="1"/>
</dbReference>
<sequence>MQARMKKYQLTRNQTENLLKTEPVGRLATLGEDGFPYITPVHFVYMGGCIYFHGLAAGSKLANIQKDGRVCFEIERLESLLHDANPCDTNTVYQSAIIMGRAEVVEGLEEKKGVLDAIVAKYTPQHRGREYPENMVKMTAVVRIAVTSCTGKYYPGTA</sequence>
<proteinExistence type="predicted"/>
<dbReference type="Gene3D" id="2.30.110.10">
    <property type="entry name" value="Electron Transport, Fmn-binding Protein, Chain A"/>
    <property type="match status" value="1"/>
</dbReference>
<dbReference type="AlphaFoldDB" id="A0A0H3A3L4"/>
<dbReference type="InterPro" id="IPR024747">
    <property type="entry name" value="Pyridox_Oxase-rel"/>
</dbReference>
<dbReference type="PANTHER" id="PTHR34071">
    <property type="entry name" value="5-NITROIMIDAZOLE ANTIBIOTICS RESISTANCE PROTEIN, NIMA-FAMILY-RELATED PROTEIN-RELATED"/>
    <property type="match status" value="1"/>
</dbReference>
<accession>A0A0H3A3L4</accession>
<name>A0A0H3A3L4_NITV4</name>
<reference evidence="2" key="1">
    <citation type="journal article" date="2009" name="Environ. Microbiol.">
        <title>Contribution of mobile genetic elements to Desulfovibrio vulgaris genome plasticity.</title>
        <authorList>
            <person name="Walker C.B."/>
            <person name="Stolyar S."/>
            <person name="Chivian D."/>
            <person name="Pinel N."/>
            <person name="Gabster J.A."/>
            <person name="Dehal P.S."/>
            <person name="He Z."/>
            <person name="Yang Z.K."/>
            <person name="Yen H.C."/>
            <person name="Zhou J."/>
            <person name="Wall J.D."/>
            <person name="Hazen T.C."/>
            <person name="Arkin A.P."/>
            <person name="Stahl D.A."/>
        </authorList>
    </citation>
    <scope>NUCLEOTIDE SEQUENCE [LARGE SCALE GENOMIC DNA]</scope>
    <source>
        <strain evidence="2">DP4</strain>
    </source>
</reference>
<evidence type="ECO:0000313" key="1">
    <source>
        <dbReference type="EMBL" id="ABM27102.1"/>
    </source>
</evidence>
<dbReference type="Proteomes" id="UP000009173">
    <property type="component" value="Chromosome"/>
</dbReference>
<protein>
    <submittedName>
        <fullName evidence="1">Pyridoxamine 5'-phosphate oxidase-related, FMN-binding protein</fullName>
    </submittedName>
</protein>
<organism evidence="1 2">
    <name type="scientific">Nitratidesulfovibrio vulgaris (strain DP4)</name>
    <name type="common">Desulfovibrio vulgaris</name>
    <dbReference type="NCBI Taxonomy" id="391774"/>
    <lineage>
        <taxon>Bacteria</taxon>
        <taxon>Pseudomonadati</taxon>
        <taxon>Thermodesulfobacteriota</taxon>
        <taxon>Desulfovibrionia</taxon>
        <taxon>Desulfovibrionales</taxon>
        <taxon>Desulfovibrionaceae</taxon>
        <taxon>Nitratidesulfovibrio</taxon>
    </lineage>
</organism>
<evidence type="ECO:0000313" key="2">
    <source>
        <dbReference type="Proteomes" id="UP000009173"/>
    </source>
</evidence>